<evidence type="ECO:0000256" key="5">
    <source>
        <dbReference type="ARBA" id="ARBA00012964"/>
    </source>
</evidence>
<comment type="cofactor">
    <cofactor evidence="3">
        <name>Co(2+)</name>
        <dbReference type="ChEBI" id="CHEBI:48828"/>
    </cofactor>
</comment>
<name>A0A7W9J8B1_9ACTN</name>
<evidence type="ECO:0000256" key="3">
    <source>
        <dbReference type="ARBA" id="ARBA00001941"/>
    </source>
</evidence>
<dbReference type="EC" id="3.1.3.89" evidence="5"/>
<gene>
    <name evidence="9" type="ORF">HDA39_004205</name>
</gene>
<evidence type="ECO:0000313" key="9">
    <source>
        <dbReference type="EMBL" id="MBB5837471.1"/>
    </source>
</evidence>
<dbReference type="PANTHER" id="PTHR11845:SF13">
    <property type="entry name" value="5'-DEOXYNUCLEOTIDASE HDDC2"/>
    <property type="match status" value="1"/>
</dbReference>
<dbReference type="SMART" id="SM00471">
    <property type="entry name" value="HDc"/>
    <property type="match status" value="1"/>
</dbReference>
<dbReference type="GO" id="GO:0005737">
    <property type="term" value="C:cytoplasm"/>
    <property type="evidence" value="ECO:0007669"/>
    <property type="project" value="TreeGrafter"/>
</dbReference>
<comment type="cofactor">
    <cofactor evidence="2">
        <name>Mn(2+)</name>
        <dbReference type="ChEBI" id="CHEBI:29035"/>
    </cofactor>
</comment>
<evidence type="ECO:0000256" key="1">
    <source>
        <dbReference type="ARBA" id="ARBA00001638"/>
    </source>
</evidence>
<evidence type="ECO:0000256" key="6">
    <source>
        <dbReference type="ARBA" id="ARBA00022723"/>
    </source>
</evidence>
<keyword evidence="10" id="KW-1185">Reference proteome</keyword>
<dbReference type="EMBL" id="JACHMY010000001">
    <property type="protein sequence ID" value="MBB5837471.1"/>
    <property type="molecule type" value="Genomic_DNA"/>
</dbReference>
<feature type="domain" description="HD/PDEase" evidence="8">
    <location>
        <begin position="38"/>
        <end position="152"/>
    </location>
</feature>
<dbReference type="Gene3D" id="1.10.3210.10">
    <property type="entry name" value="Hypothetical protein af1432"/>
    <property type="match status" value="1"/>
</dbReference>
<dbReference type="Pfam" id="PF13023">
    <property type="entry name" value="HD_3"/>
    <property type="match status" value="1"/>
</dbReference>
<reference evidence="9 10" key="1">
    <citation type="submission" date="2020-08" db="EMBL/GenBank/DDBJ databases">
        <title>Sequencing the genomes of 1000 actinobacteria strains.</title>
        <authorList>
            <person name="Klenk H.-P."/>
        </authorList>
    </citation>
    <scope>NUCLEOTIDE SEQUENCE [LARGE SCALE GENOMIC DNA]</scope>
    <source>
        <strain evidence="9 10">DSM 28967</strain>
    </source>
</reference>
<comment type="caution">
    <text evidence="9">The sequence shown here is derived from an EMBL/GenBank/DDBJ whole genome shotgun (WGS) entry which is preliminary data.</text>
</comment>
<protein>
    <recommendedName>
        <fullName evidence="5">5'-deoxynucleotidase</fullName>
        <ecNumber evidence="5">3.1.3.89</ecNumber>
    </recommendedName>
</protein>
<organism evidence="9 10">
    <name type="scientific">Kribbella italica</name>
    <dbReference type="NCBI Taxonomy" id="1540520"/>
    <lineage>
        <taxon>Bacteria</taxon>
        <taxon>Bacillati</taxon>
        <taxon>Actinomycetota</taxon>
        <taxon>Actinomycetes</taxon>
        <taxon>Propionibacteriales</taxon>
        <taxon>Kribbellaceae</taxon>
        <taxon>Kribbella</taxon>
    </lineage>
</organism>
<dbReference type="GO" id="GO:0046872">
    <property type="term" value="F:metal ion binding"/>
    <property type="evidence" value="ECO:0007669"/>
    <property type="project" value="UniProtKB-KW"/>
</dbReference>
<comment type="subunit">
    <text evidence="4">Homodimer.</text>
</comment>
<evidence type="ECO:0000256" key="4">
    <source>
        <dbReference type="ARBA" id="ARBA00011738"/>
    </source>
</evidence>
<dbReference type="Proteomes" id="UP000549971">
    <property type="component" value="Unassembled WGS sequence"/>
</dbReference>
<dbReference type="InterPro" id="IPR006674">
    <property type="entry name" value="HD_domain"/>
</dbReference>
<keyword evidence="6" id="KW-0479">Metal-binding</keyword>
<evidence type="ECO:0000256" key="7">
    <source>
        <dbReference type="ARBA" id="ARBA00022801"/>
    </source>
</evidence>
<dbReference type="GO" id="GO:0002953">
    <property type="term" value="F:5'-deoxynucleotidase activity"/>
    <property type="evidence" value="ECO:0007669"/>
    <property type="project" value="UniProtKB-EC"/>
</dbReference>
<dbReference type="RefSeq" id="WP_184797522.1">
    <property type="nucleotide sequence ID" value="NZ_JACHMY010000001.1"/>
</dbReference>
<proteinExistence type="predicted"/>
<dbReference type="PANTHER" id="PTHR11845">
    <property type="entry name" value="5'-DEOXYNUCLEOTIDASE HDDC2"/>
    <property type="match status" value="1"/>
</dbReference>
<comment type="catalytic activity">
    <reaction evidence="1">
        <text>a 2'-deoxyribonucleoside 5'-phosphate + H2O = a 2'-deoxyribonucleoside + phosphate</text>
        <dbReference type="Rhea" id="RHEA:36167"/>
        <dbReference type="ChEBI" id="CHEBI:15377"/>
        <dbReference type="ChEBI" id="CHEBI:18274"/>
        <dbReference type="ChEBI" id="CHEBI:43474"/>
        <dbReference type="ChEBI" id="CHEBI:65317"/>
        <dbReference type="EC" id="3.1.3.89"/>
    </reaction>
</comment>
<evidence type="ECO:0000313" key="10">
    <source>
        <dbReference type="Proteomes" id="UP000549971"/>
    </source>
</evidence>
<dbReference type="AlphaFoldDB" id="A0A7W9J8B1"/>
<keyword evidence="7 9" id="KW-0378">Hydrolase</keyword>
<sequence>MSDEQKKKEAAAVAAFAFEMGVLKRQRRSGWWHAGVRDPESIAEHSLRVAQLAGLIAAAEGGDPAKAAYMGLWHDSQETRIGDIPHSARPYVEAAPNVGITVDQVAGMAEPLANSVIKAVEEYEEKTSLEAICARDADKLECLIQAVEYRDLGVQRVQSWIDSSYASLKTETARRVADEALEISPLSWREK</sequence>
<evidence type="ECO:0000259" key="8">
    <source>
        <dbReference type="SMART" id="SM00471"/>
    </source>
</evidence>
<accession>A0A7W9J8B1</accession>
<dbReference type="InterPro" id="IPR003607">
    <property type="entry name" value="HD/PDEase_dom"/>
</dbReference>
<dbReference type="SUPFAM" id="SSF109604">
    <property type="entry name" value="HD-domain/PDEase-like"/>
    <property type="match status" value="1"/>
</dbReference>
<dbReference type="InterPro" id="IPR039356">
    <property type="entry name" value="YfbR/HDDC2"/>
</dbReference>
<evidence type="ECO:0000256" key="2">
    <source>
        <dbReference type="ARBA" id="ARBA00001936"/>
    </source>
</evidence>